<proteinExistence type="predicted"/>
<feature type="region of interest" description="Disordered" evidence="2">
    <location>
        <begin position="57"/>
        <end position="84"/>
    </location>
</feature>
<dbReference type="GO" id="GO:0004519">
    <property type="term" value="F:endonuclease activity"/>
    <property type="evidence" value="ECO:0007669"/>
    <property type="project" value="TreeGrafter"/>
</dbReference>
<evidence type="ECO:0000256" key="2">
    <source>
        <dbReference type="SAM" id="MobiDB-lite"/>
    </source>
</evidence>
<feature type="region of interest" description="Disordered" evidence="2">
    <location>
        <begin position="668"/>
        <end position="692"/>
    </location>
</feature>
<feature type="compositionally biased region" description="Low complexity" evidence="2">
    <location>
        <begin position="674"/>
        <end position="685"/>
    </location>
</feature>
<accession>A0A7S0WJH5</accession>
<dbReference type="PANTHER" id="PTHR46535:SF1">
    <property type="entry name" value="NEDD4-BINDING PROTEIN 2"/>
    <property type="match status" value="1"/>
</dbReference>
<dbReference type="PANTHER" id="PTHR46535">
    <property type="entry name" value="NEDD4-BINDING PROTEIN 2"/>
    <property type="match status" value="1"/>
</dbReference>
<dbReference type="Gene3D" id="3.30.1370.110">
    <property type="match status" value="1"/>
</dbReference>
<feature type="domain" description="Smr" evidence="3">
    <location>
        <begin position="839"/>
        <end position="918"/>
    </location>
</feature>
<feature type="coiled-coil region" evidence="1">
    <location>
        <begin position="425"/>
        <end position="452"/>
    </location>
</feature>
<evidence type="ECO:0000259" key="3">
    <source>
        <dbReference type="PROSITE" id="PS50828"/>
    </source>
</evidence>
<dbReference type="PROSITE" id="PS50828">
    <property type="entry name" value="SMR"/>
    <property type="match status" value="1"/>
</dbReference>
<dbReference type="CDD" id="cd14279">
    <property type="entry name" value="CUE"/>
    <property type="match status" value="2"/>
</dbReference>
<dbReference type="GO" id="GO:0005634">
    <property type="term" value="C:nucleus"/>
    <property type="evidence" value="ECO:0007669"/>
    <property type="project" value="TreeGrafter"/>
</dbReference>
<protein>
    <recommendedName>
        <fullName evidence="3">Smr domain-containing protein</fullName>
    </recommendedName>
</protein>
<feature type="compositionally biased region" description="Low complexity" evidence="2">
    <location>
        <begin position="543"/>
        <end position="555"/>
    </location>
</feature>
<sequence>MQGEPATKRLHSSYNPLAAMNIVQQGLGVTIPLVQQVQQAPPAQPVPLALQAMLQQPQQGLAQQHPLTGGGRPPDMPSPAPAIQTNTIQCSPAAAVPLVQQAFGQYNYSPLSQPDDEPLVSKRMANVVVPPAPNFSPGAFIPHGLHGTVTHAAPVPLAQAAMQKALQEAATPAVVQFTAATTTTPIEPAPALAQPAAPAQTLAADAELNAAAKRLLSMFSDNMDIDFNICKDVLHTFSGDVDAAAEHLLSMFDCTKDIGPRWDEPVAAHFSSSPPVVSLLHSILPDAHLHSLSAEPSHMDADAALAAKLQKEEEDAAQQLQQAGSDGSSTDAVPDELALLLSPTDYFHALNPSSTITAPAAALAPAAPEHENAEHLQALLPDDVLAAGLMAEDQLFAQLSHEQCIKALCRDLAPRLCTFFPDVSVEEAQHVLEAYEGNMEEAQEALWRNAEEEANRKLAQAHADEEYARKLHEQEGRTSGDGGAPPGIGEQEMADLAASDLAPRKLLATDLAPAQLLMRSRNNLEAIERQHQAFAQLPRDRSSSPGHSNSSGSSGQWEEVQSEQVTRCVDKLQHMFGSAVDRSLLTDVLNTCNGSVEAARQELSKMGITEVAPMPPRTGTSTPPHPRTSPMHPSMGSAGLTYKTPQRPSYGAVSSKSWLADNMVAPGGAGSSTGSGVRAAAATRPGAGGLSSTTLRDMEAAAERKRLAREAEQAQDDGTISDDTDSGDEAAEDAALEHWYEHEFERVLREGSQIDRNDMHRLTQLVRDKLTAKPDQLFRRSRRLAAAAEQAFQGGDRALAFQLSQRRRECFERAKQLSERNAQRMFDWRNASTVNTSQVDLHGLSLRQAMDFLERQLGNCKEMPGWKHVTVITGQGLHSQEGGPVLLPNVRTWLQQGGYSFKESLGAFQVTIPPERRA</sequence>
<feature type="region of interest" description="Disordered" evidence="2">
    <location>
        <begin position="534"/>
        <end position="561"/>
    </location>
</feature>
<keyword evidence="1" id="KW-0175">Coiled coil</keyword>
<evidence type="ECO:0000256" key="1">
    <source>
        <dbReference type="SAM" id="Coils"/>
    </source>
</evidence>
<organism evidence="4">
    <name type="scientific">Chlamydomonas leiostraca</name>
    <dbReference type="NCBI Taxonomy" id="1034604"/>
    <lineage>
        <taxon>Eukaryota</taxon>
        <taxon>Viridiplantae</taxon>
        <taxon>Chlorophyta</taxon>
        <taxon>core chlorophytes</taxon>
        <taxon>Chlorophyceae</taxon>
        <taxon>CS clade</taxon>
        <taxon>Chlamydomonadales</taxon>
        <taxon>Chlamydomonadaceae</taxon>
        <taxon>Chlamydomonas</taxon>
    </lineage>
</organism>
<dbReference type="InterPro" id="IPR036063">
    <property type="entry name" value="Smr_dom_sf"/>
</dbReference>
<dbReference type="Pfam" id="PF01713">
    <property type="entry name" value="Smr"/>
    <property type="match status" value="1"/>
</dbReference>
<feature type="compositionally biased region" description="Acidic residues" evidence="2">
    <location>
        <begin position="713"/>
        <end position="730"/>
    </location>
</feature>
<dbReference type="EMBL" id="HBFB01006306">
    <property type="protein sequence ID" value="CAD8669319.1"/>
    <property type="molecule type" value="Transcribed_RNA"/>
</dbReference>
<dbReference type="InterPro" id="IPR002625">
    <property type="entry name" value="Smr_dom"/>
</dbReference>
<evidence type="ECO:0000313" key="4">
    <source>
        <dbReference type="EMBL" id="CAD8669319.1"/>
    </source>
</evidence>
<dbReference type="AlphaFoldDB" id="A0A7S0WJH5"/>
<gene>
    <name evidence="4" type="ORF">CLEI1391_LOCUS3530</name>
</gene>
<feature type="region of interest" description="Disordered" evidence="2">
    <location>
        <begin position="606"/>
        <end position="632"/>
    </location>
</feature>
<dbReference type="SUPFAM" id="SSF160443">
    <property type="entry name" value="SMR domain-like"/>
    <property type="match status" value="1"/>
</dbReference>
<feature type="region of interest" description="Disordered" evidence="2">
    <location>
        <begin position="308"/>
        <end position="332"/>
    </location>
</feature>
<name>A0A7S0WJH5_9CHLO</name>
<reference evidence="4" key="1">
    <citation type="submission" date="2021-01" db="EMBL/GenBank/DDBJ databases">
        <authorList>
            <person name="Corre E."/>
            <person name="Pelletier E."/>
            <person name="Niang G."/>
            <person name="Scheremetjew M."/>
            <person name="Finn R."/>
            <person name="Kale V."/>
            <person name="Holt S."/>
            <person name="Cochrane G."/>
            <person name="Meng A."/>
            <person name="Brown T."/>
            <person name="Cohen L."/>
        </authorList>
    </citation>
    <scope>NUCLEOTIDE SEQUENCE</scope>
    <source>
        <strain evidence="4">SAG 11-49</strain>
    </source>
</reference>
<feature type="region of interest" description="Disordered" evidence="2">
    <location>
        <begin position="471"/>
        <end position="490"/>
    </location>
</feature>
<dbReference type="InterPro" id="IPR052772">
    <property type="entry name" value="Endo/PolyKinase_Domain-Protein"/>
</dbReference>
<dbReference type="SMART" id="SM00463">
    <property type="entry name" value="SMR"/>
    <property type="match status" value="1"/>
</dbReference>
<feature type="region of interest" description="Disordered" evidence="2">
    <location>
        <begin position="706"/>
        <end position="730"/>
    </location>
</feature>